<evidence type="ECO:0000256" key="2">
    <source>
        <dbReference type="SAM" id="MobiDB-lite"/>
    </source>
</evidence>
<organism evidence="4 5">
    <name type="scientific">Fasciolopsis buskii</name>
    <dbReference type="NCBI Taxonomy" id="27845"/>
    <lineage>
        <taxon>Eukaryota</taxon>
        <taxon>Metazoa</taxon>
        <taxon>Spiralia</taxon>
        <taxon>Lophotrochozoa</taxon>
        <taxon>Platyhelminthes</taxon>
        <taxon>Trematoda</taxon>
        <taxon>Digenea</taxon>
        <taxon>Plagiorchiida</taxon>
        <taxon>Echinostomata</taxon>
        <taxon>Echinostomatoidea</taxon>
        <taxon>Fasciolidae</taxon>
        <taxon>Fasciolopsis</taxon>
    </lineage>
</organism>
<accession>A0A8E0S669</accession>
<feature type="domain" description="FERM" evidence="3">
    <location>
        <begin position="1"/>
        <end position="162"/>
    </location>
</feature>
<dbReference type="InterPro" id="IPR018980">
    <property type="entry name" value="FERM_PH-like_C"/>
</dbReference>
<dbReference type="InterPro" id="IPR035963">
    <property type="entry name" value="FERM_2"/>
</dbReference>
<evidence type="ECO:0000313" key="5">
    <source>
        <dbReference type="Proteomes" id="UP000728185"/>
    </source>
</evidence>
<evidence type="ECO:0000313" key="4">
    <source>
        <dbReference type="EMBL" id="KAA0197645.1"/>
    </source>
</evidence>
<keyword evidence="5" id="KW-1185">Reference proteome</keyword>
<dbReference type="SUPFAM" id="SSF50729">
    <property type="entry name" value="PH domain-like"/>
    <property type="match status" value="1"/>
</dbReference>
<protein>
    <submittedName>
        <fullName evidence="4">Band 4.1 protein 2</fullName>
    </submittedName>
</protein>
<dbReference type="GO" id="GO:0005856">
    <property type="term" value="C:cytoskeleton"/>
    <property type="evidence" value="ECO:0007669"/>
    <property type="project" value="TreeGrafter"/>
</dbReference>
<dbReference type="Pfam" id="PF09380">
    <property type="entry name" value="FERM_C"/>
    <property type="match status" value="1"/>
</dbReference>
<dbReference type="InterPro" id="IPR011993">
    <property type="entry name" value="PH-like_dom_sf"/>
</dbReference>
<dbReference type="PANTHER" id="PTHR23280">
    <property type="entry name" value="4.1 G PROTEIN"/>
    <property type="match status" value="1"/>
</dbReference>
<keyword evidence="1" id="KW-0597">Phosphoprotein</keyword>
<dbReference type="FunFam" id="2.30.29.30:FF:000001">
    <property type="entry name" value="Erythrocyte membrane protein band 4.1"/>
    <property type="match status" value="1"/>
</dbReference>
<proteinExistence type="predicted"/>
<feature type="compositionally biased region" description="Low complexity" evidence="2">
    <location>
        <begin position="403"/>
        <end position="418"/>
    </location>
</feature>
<dbReference type="OrthoDB" id="6589456at2759"/>
<dbReference type="SUPFAM" id="SSF47031">
    <property type="entry name" value="Second domain of FERM"/>
    <property type="match status" value="1"/>
</dbReference>
<feature type="region of interest" description="Disordered" evidence="2">
    <location>
        <begin position="277"/>
        <end position="311"/>
    </location>
</feature>
<reference evidence="4" key="1">
    <citation type="submission" date="2019-05" db="EMBL/GenBank/DDBJ databases">
        <title>Annotation for the trematode Fasciolopsis buski.</title>
        <authorList>
            <person name="Choi Y.-J."/>
        </authorList>
    </citation>
    <scope>NUCLEOTIDE SEQUENCE</scope>
    <source>
        <strain evidence="4">HT</strain>
        <tissue evidence="4">Whole worm</tissue>
    </source>
</reference>
<feature type="region of interest" description="Disordered" evidence="2">
    <location>
        <begin position="341"/>
        <end position="497"/>
    </location>
</feature>
<evidence type="ECO:0000259" key="3">
    <source>
        <dbReference type="PROSITE" id="PS50057"/>
    </source>
</evidence>
<feature type="compositionally biased region" description="Polar residues" evidence="2">
    <location>
        <begin position="420"/>
        <end position="432"/>
    </location>
</feature>
<dbReference type="PROSITE" id="PS00661">
    <property type="entry name" value="FERM_2"/>
    <property type="match status" value="1"/>
</dbReference>
<dbReference type="AlphaFoldDB" id="A0A8E0S669"/>
<comment type="caution">
    <text evidence="4">The sequence shown here is derived from an EMBL/GenBank/DDBJ whole genome shotgun (WGS) entry which is preliminary data.</text>
</comment>
<dbReference type="Gene3D" id="2.30.29.30">
    <property type="entry name" value="Pleckstrin-homology domain (PH domain)/Phosphotyrosine-binding domain (PTB)"/>
    <property type="match status" value="1"/>
</dbReference>
<gene>
    <name evidence="4" type="ORF">FBUS_07806</name>
</gene>
<feature type="compositionally biased region" description="Polar residues" evidence="2">
    <location>
        <begin position="341"/>
        <end position="352"/>
    </location>
</feature>
<dbReference type="SMART" id="SM01196">
    <property type="entry name" value="FERM_C"/>
    <property type="match status" value="1"/>
</dbReference>
<dbReference type="PANTHER" id="PTHR23280:SF21">
    <property type="entry name" value="PROTEIN 4.1 HOMOLOG"/>
    <property type="match status" value="1"/>
</dbReference>
<dbReference type="Gene3D" id="1.20.80.10">
    <property type="match status" value="1"/>
</dbReference>
<dbReference type="Pfam" id="PF00373">
    <property type="entry name" value="FERM_M"/>
    <property type="match status" value="1"/>
</dbReference>
<dbReference type="InterPro" id="IPR019747">
    <property type="entry name" value="FERM_CS"/>
</dbReference>
<dbReference type="GO" id="GO:0031032">
    <property type="term" value="P:actomyosin structure organization"/>
    <property type="evidence" value="ECO:0007669"/>
    <property type="project" value="TreeGrafter"/>
</dbReference>
<feature type="compositionally biased region" description="Polar residues" evidence="2">
    <location>
        <begin position="283"/>
        <end position="310"/>
    </location>
</feature>
<dbReference type="GO" id="GO:0005886">
    <property type="term" value="C:plasma membrane"/>
    <property type="evidence" value="ECO:0007669"/>
    <property type="project" value="TreeGrafter"/>
</dbReference>
<name>A0A8E0S669_9TREM</name>
<dbReference type="InterPro" id="IPR019748">
    <property type="entry name" value="FERM_central"/>
</dbReference>
<feature type="compositionally biased region" description="Acidic residues" evidence="2">
    <location>
        <begin position="444"/>
        <end position="458"/>
    </location>
</feature>
<dbReference type="InterPro" id="IPR000299">
    <property type="entry name" value="FERM_domain"/>
</dbReference>
<feature type="compositionally biased region" description="Basic and acidic residues" evidence="2">
    <location>
        <begin position="353"/>
        <end position="363"/>
    </location>
</feature>
<dbReference type="EMBL" id="LUCM01002244">
    <property type="protein sequence ID" value="KAA0197645.1"/>
    <property type="molecule type" value="Genomic_DNA"/>
</dbReference>
<dbReference type="PROSITE" id="PS50057">
    <property type="entry name" value="FERM_3"/>
    <property type="match status" value="1"/>
</dbReference>
<dbReference type="CDD" id="cd14473">
    <property type="entry name" value="FERM_B-lobe"/>
    <property type="match status" value="1"/>
</dbReference>
<sequence>MVQAELGDYEEQQFGGSTDYLHEFEFVPSPTPQLLQKIAELHKTHIGMKPNQADIKYLETAKRLELYGVDLHPVRDMENVDIYLGVGFHGIVIYRDRLRIGRFAWPKVLRISFKKNNFYLKIRPDNTEPVEAVIGFRLLNHYLANRLWKAAVEHHAFFRLKEARLPKGPSTPLNPTHIYTGRTFFQYRTMNINRPHPRFDRSLMKRRTASMPTGLNKTGSMHTLNRAHPRDMTVGRTQEADGLGGRRSGSVQMPPVRLLGHINSSGHVYNTVPRGSDFHDGRSQLNHMTNETEGPSISQMTGARASSLSHSRPHEYVNYSKVQPEFYEKGDSFVSASVLTESTARRSSSGSRQPDRRNKDRRPLSPVYVNAPARPGAGGNEIETPSELVQDSSTWRARRQSSGRRQPPRGGVPVFGGPMVSSQDSRDNQNATPIPRSRNRQEYFPEELESEQPSDDMVDVNYYTSEESHTERPDSHVKNRPANQIPRKHHANTELML</sequence>
<dbReference type="InterPro" id="IPR014352">
    <property type="entry name" value="FERM/acyl-CoA-bd_prot_sf"/>
</dbReference>
<feature type="compositionally biased region" description="Basic and acidic residues" evidence="2">
    <location>
        <begin position="466"/>
        <end position="477"/>
    </location>
</feature>
<dbReference type="CDD" id="cd13184">
    <property type="entry name" value="FERM_C_4_1_family"/>
    <property type="match status" value="1"/>
</dbReference>
<evidence type="ECO:0000256" key="1">
    <source>
        <dbReference type="ARBA" id="ARBA00022553"/>
    </source>
</evidence>
<dbReference type="Proteomes" id="UP000728185">
    <property type="component" value="Unassembled WGS sequence"/>
</dbReference>